<comment type="subcellular location">
    <subcellularLocation>
        <location evidence="1">Membrane</location>
        <topology evidence="1">Multi-pass membrane protein</topology>
    </subcellularLocation>
</comment>
<organism evidence="7 8">
    <name type="scientific">Pleionea mediterranea</name>
    <dbReference type="NCBI Taxonomy" id="523701"/>
    <lineage>
        <taxon>Bacteria</taxon>
        <taxon>Pseudomonadati</taxon>
        <taxon>Pseudomonadota</taxon>
        <taxon>Gammaproteobacteria</taxon>
        <taxon>Oceanospirillales</taxon>
        <taxon>Pleioneaceae</taxon>
        <taxon>Pleionea</taxon>
    </lineage>
</organism>
<sequence>MTEWFLHIEYWHWLSLGFVLLILEMLAPSTLFMWMGLSAIVVSIVQWIAPDITWQWQFLLFGVLSLVSFFSWRHVSKSRGFDEDEEEYATLNQRSASLVGRKAVLTEPLENGVGKIRLDDTYWRIEGDDCSVGTKVEVIGVNGATLKVKAMT</sequence>
<keyword evidence="3 5" id="KW-1133">Transmembrane helix</keyword>
<reference evidence="7 8" key="1">
    <citation type="submission" date="2018-05" db="EMBL/GenBank/DDBJ databases">
        <title>Genomic Encyclopedia of Type Strains, Phase IV (KMG-IV): sequencing the most valuable type-strain genomes for metagenomic binning, comparative biology and taxonomic classification.</title>
        <authorList>
            <person name="Goeker M."/>
        </authorList>
    </citation>
    <scope>NUCLEOTIDE SEQUENCE [LARGE SCALE GENOMIC DNA]</scope>
    <source>
        <strain evidence="7 8">DSM 25350</strain>
    </source>
</reference>
<dbReference type="AlphaFoldDB" id="A0A316FW54"/>
<keyword evidence="2 5" id="KW-0812">Transmembrane</keyword>
<dbReference type="Gene3D" id="2.40.50.140">
    <property type="entry name" value="Nucleic acid-binding proteins"/>
    <property type="match status" value="1"/>
</dbReference>
<proteinExistence type="predicted"/>
<dbReference type="InterPro" id="IPR052165">
    <property type="entry name" value="Membrane_assoc_protease"/>
</dbReference>
<name>A0A316FW54_9GAMM</name>
<evidence type="ECO:0000256" key="5">
    <source>
        <dbReference type="SAM" id="Phobius"/>
    </source>
</evidence>
<dbReference type="PANTHER" id="PTHR33507">
    <property type="entry name" value="INNER MEMBRANE PROTEIN YBBJ"/>
    <property type="match status" value="1"/>
</dbReference>
<dbReference type="OrthoDB" id="9810336at2"/>
<evidence type="ECO:0000256" key="1">
    <source>
        <dbReference type="ARBA" id="ARBA00004141"/>
    </source>
</evidence>
<dbReference type="InterPro" id="IPR036259">
    <property type="entry name" value="MFS_trans_sf"/>
</dbReference>
<dbReference type="Proteomes" id="UP000245790">
    <property type="component" value="Unassembled WGS sequence"/>
</dbReference>
<dbReference type="InterPro" id="IPR012340">
    <property type="entry name" value="NA-bd_OB-fold"/>
</dbReference>
<keyword evidence="8" id="KW-1185">Reference proteome</keyword>
<evidence type="ECO:0000256" key="3">
    <source>
        <dbReference type="ARBA" id="ARBA00022989"/>
    </source>
</evidence>
<evidence type="ECO:0000259" key="6">
    <source>
        <dbReference type="Pfam" id="PF01957"/>
    </source>
</evidence>
<protein>
    <recommendedName>
        <fullName evidence="6">NfeD-like C-terminal domain-containing protein</fullName>
    </recommendedName>
</protein>
<dbReference type="InterPro" id="IPR002810">
    <property type="entry name" value="NfeD-like_C"/>
</dbReference>
<dbReference type="SUPFAM" id="SSF103473">
    <property type="entry name" value="MFS general substrate transporter"/>
    <property type="match status" value="1"/>
</dbReference>
<feature type="domain" description="NfeD-like C-terminal" evidence="6">
    <location>
        <begin position="96"/>
        <end position="149"/>
    </location>
</feature>
<accession>A0A316FW54</accession>
<dbReference type="SUPFAM" id="SSF141322">
    <property type="entry name" value="NfeD domain-like"/>
    <property type="match status" value="1"/>
</dbReference>
<evidence type="ECO:0000313" key="7">
    <source>
        <dbReference type="EMBL" id="PWK53024.1"/>
    </source>
</evidence>
<evidence type="ECO:0000256" key="4">
    <source>
        <dbReference type="ARBA" id="ARBA00023136"/>
    </source>
</evidence>
<dbReference type="RefSeq" id="WP_109762995.1">
    <property type="nucleotide sequence ID" value="NZ_QGGU01000004.1"/>
</dbReference>
<dbReference type="Pfam" id="PF01957">
    <property type="entry name" value="NfeD"/>
    <property type="match status" value="1"/>
</dbReference>
<dbReference type="PANTHER" id="PTHR33507:SF3">
    <property type="entry name" value="INNER MEMBRANE PROTEIN YBBJ"/>
    <property type="match status" value="1"/>
</dbReference>
<dbReference type="EMBL" id="QGGU01000004">
    <property type="protein sequence ID" value="PWK53024.1"/>
    <property type="molecule type" value="Genomic_DNA"/>
</dbReference>
<keyword evidence="4 5" id="KW-0472">Membrane</keyword>
<feature type="transmembrane region" description="Helical" evidence="5">
    <location>
        <begin position="54"/>
        <end position="72"/>
    </location>
</feature>
<comment type="caution">
    <text evidence="7">The sequence shown here is derived from an EMBL/GenBank/DDBJ whole genome shotgun (WGS) entry which is preliminary data.</text>
</comment>
<evidence type="ECO:0000313" key="8">
    <source>
        <dbReference type="Proteomes" id="UP000245790"/>
    </source>
</evidence>
<gene>
    <name evidence="7" type="ORF">C8D97_104242</name>
</gene>
<dbReference type="GO" id="GO:0005886">
    <property type="term" value="C:plasma membrane"/>
    <property type="evidence" value="ECO:0007669"/>
    <property type="project" value="TreeGrafter"/>
</dbReference>
<evidence type="ECO:0000256" key="2">
    <source>
        <dbReference type="ARBA" id="ARBA00022692"/>
    </source>
</evidence>